<sequence>MKHMAYANPLAISYAVCRNGKIKQNTKVAAPRTPKVMMWLGTNIQDMVCTRRCDVVLDDRSIIETSRDVEGLM</sequence>
<organism evidence="1 2">
    <name type="scientific">Monilinia laxa</name>
    <name type="common">Brown rot fungus</name>
    <name type="synonym">Sclerotinia laxa</name>
    <dbReference type="NCBI Taxonomy" id="61186"/>
    <lineage>
        <taxon>Eukaryota</taxon>
        <taxon>Fungi</taxon>
        <taxon>Dikarya</taxon>
        <taxon>Ascomycota</taxon>
        <taxon>Pezizomycotina</taxon>
        <taxon>Leotiomycetes</taxon>
        <taxon>Helotiales</taxon>
        <taxon>Sclerotiniaceae</taxon>
        <taxon>Monilinia</taxon>
    </lineage>
</organism>
<keyword evidence="2" id="KW-1185">Reference proteome</keyword>
<reference evidence="1 2" key="1">
    <citation type="submission" date="2019-06" db="EMBL/GenBank/DDBJ databases">
        <title>Genome Sequence of the Brown Rot Fungal Pathogen Monilinia laxa.</title>
        <authorList>
            <person name="De Miccolis Angelini R.M."/>
            <person name="Landi L."/>
            <person name="Abate D."/>
            <person name="Pollastro S."/>
            <person name="Romanazzi G."/>
            <person name="Faretra F."/>
        </authorList>
    </citation>
    <scope>NUCLEOTIDE SEQUENCE [LARGE SCALE GENOMIC DNA]</scope>
    <source>
        <strain evidence="1 2">Mlax316</strain>
    </source>
</reference>
<protein>
    <submittedName>
        <fullName evidence="1">Uncharacterized protein</fullName>
    </submittedName>
</protein>
<evidence type="ECO:0000313" key="2">
    <source>
        <dbReference type="Proteomes" id="UP000326757"/>
    </source>
</evidence>
<proteinExistence type="predicted"/>
<comment type="caution">
    <text evidence="1">The sequence shown here is derived from an EMBL/GenBank/DDBJ whole genome shotgun (WGS) entry which is preliminary data.</text>
</comment>
<gene>
    <name evidence="1" type="ORF">EYC80_003893</name>
</gene>
<dbReference type="Proteomes" id="UP000326757">
    <property type="component" value="Unassembled WGS sequence"/>
</dbReference>
<dbReference type="AlphaFoldDB" id="A0A5N6KLE0"/>
<dbReference type="EMBL" id="VIGI01000001">
    <property type="protein sequence ID" value="KAB8304505.1"/>
    <property type="molecule type" value="Genomic_DNA"/>
</dbReference>
<evidence type="ECO:0000313" key="1">
    <source>
        <dbReference type="EMBL" id="KAB8304505.1"/>
    </source>
</evidence>
<accession>A0A5N6KLE0</accession>
<name>A0A5N6KLE0_MONLA</name>